<evidence type="ECO:0000256" key="5">
    <source>
        <dbReference type="ARBA" id="ARBA00022837"/>
    </source>
</evidence>
<keyword evidence="9" id="KW-1185">Reference proteome</keyword>
<dbReference type="Proteomes" id="UP001163046">
    <property type="component" value="Unassembled WGS sequence"/>
</dbReference>
<dbReference type="OrthoDB" id="103349at2759"/>
<name>A0A9X0DC25_9CNID</name>
<comment type="similarity">
    <text evidence="2">Belongs to the sulfatase family.</text>
</comment>
<proteinExistence type="inferred from homology"/>
<evidence type="ECO:0000256" key="2">
    <source>
        <dbReference type="ARBA" id="ARBA00008779"/>
    </source>
</evidence>
<feature type="domain" description="Sulfatase N-terminal" evidence="7">
    <location>
        <begin position="2"/>
        <end position="205"/>
    </location>
</feature>
<sequence length="207" mass="23351">MDKLAAEGVILDNYYVQPICSPTRSALLSGRYPIHTGLQHGVIRPDEPYGLPLNFTTLPQKLKKAGYATHMVGKWHLGFYEWPYTPTYRGFDSFYGFYTGAEDHFKHDRNGITDLHDNKEPVKDKGGVYSARLYAKQAQSVILSHNASSPLFLYLPFQNVHGPTQAPDEYVAKYSFIDDLKRRQYAAMVDIVDEAIGNVTQAMQQAG</sequence>
<dbReference type="AlphaFoldDB" id="A0A9X0DC25"/>
<evidence type="ECO:0000313" key="8">
    <source>
        <dbReference type="EMBL" id="KAJ7392564.1"/>
    </source>
</evidence>
<dbReference type="SUPFAM" id="SSF53649">
    <property type="entry name" value="Alkaline phosphatase-like"/>
    <property type="match status" value="1"/>
</dbReference>
<dbReference type="InterPro" id="IPR047115">
    <property type="entry name" value="ARSB"/>
</dbReference>
<dbReference type="PROSITE" id="PS00149">
    <property type="entry name" value="SULFATASE_2"/>
    <property type="match status" value="1"/>
</dbReference>
<dbReference type="PANTHER" id="PTHR10342:SF274">
    <property type="entry name" value="ARYLSULFATASE B"/>
    <property type="match status" value="1"/>
</dbReference>
<organism evidence="8 9">
    <name type="scientific">Desmophyllum pertusum</name>
    <dbReference type="NCBI Taxonomy" id="174260"/>
    <lineage>
        <taxon>Eukaryota</taxon>
        <taxon>Metazoa</taxon>
        <taxon>Cnidaria</taxon>
        <taxon>Anthozoa</taxon>
        <taxon>Hexacorallia</taxon>
        <taxon>Scleractinia</taxon>
        <taxon>Caryophylliina</taxon>
        <taxon>Caryophylliidae</taxon>
        <taxon>Desmophyllum</taxon>
    </lineage>
</organism>
<evidence type="ECO:0000256" key="4">
    <source>
        <dbReference type="ARBA" id="ARBA00022801"/>
    </source>
</evidence>
<dbReference type="PANTHER" id="PTHR10342">
    <property type="entry name" value="ARYLSULFATASE"/>
    <property type="match status" value="1"/>
</dbReference>
<keyword evidence="3" id="KW-0479">Metal-binding</keyword>
<dbReference type="EMBL" id="MU825400">
    <property type="protein sequence ID" value="KAJ7392564.1"/>
    <property type="molecule type" value="Genomic_DNA"/>
</dbReference>
<dbReference type="GO" id="GO:0046872">
    <property type="term" value="F:metal ion binding"/>
    <property type="evidence" value="ECO:0007669"/>
    <property type="project" value="UniProtKB-KW"/>
</dbReference>
<keyword evidence="4" id="KW-0378">Hydrolase</keyword>
<keyword evidence="6" id="KW-0325">Glycoprotein</keyword>
<evidence type="ECO:0000259" key="7">
    <source>
        <dbReference type="Pfam" id="PF00884"/>
    </source>
</evidence>
<evidence type="ECO:0000313" key="9">
    <source>
        <dbReference type="Proteomes" id="UP001163046"/>
    </source>
</evidence>
<dbReference type="InterPro" id="IPR024607">
    <property type="entry name" value="Sulfatase_CS"/>
</dbReference>
<evidence type="ECO:0000256" key="3">
    <source>
        <dbReference type="ARBA" id="ARBA00022723"/>
    </source>
</evidence>
<accession>A0A9X0DC25</accession>
<comment type="caution">
    <text evidence="8">The sequence shown here is derived from an EMBL/GenBank/DDBJ whole genome shotgun (WGS) entry which is preliminary data.</text>
</comment>
<dbReference type="InterPro" id="IPR000917">
    <property type="entry name" value="Sulfatase_N"/>
</dbReference>
<reference evidence="8" key="1">
    <citation type="submission" date="2023-01" db="EMBL/GenBank/DDBJ databases">
        <title>Genome assembly of the deep-sea coral Lophelia pertusa.</title>
        <authorList>
            <person name="Herrera S."/>
            <person name="Cordes E."/>
        </authorList>
    </citation>
    <scope>NUCLEOTIDE SEQUENCE</scope>
    <source>
        <strain evidence="8">USNM1676648</strain>
        <tissue evidence="8">Polyp</tissue>
    </source>
</reference>
<dbReference type="Pfam" id="PF00884">
    <property type="entry name" value="Sulfatase"/>
    <property type="match status" value="1"/>
</dbReference>
<dbReference type="InterPro" id="IPR017850">
    <property type="entry name" value="Alkaline_phosphatase_core_sf"/>
</dbReference>
<dbReference type="Gene3D" id="3.40.720.10">
    <property type="entry name" value="Alkaline Phosphatase, subunit A"/>
    <property type="match status" value="1"/>
</dbReference>
<evidence type="ECO:0000256" key="1">
    <source>
        <dbReference type="ARBA" id="ARBA00001913"/>
    </source>
</evidence>
<gene>
    <name evidence="8" type="ORF">OS493_010211</name>
</gene>
<protein>
    <recommendedName>
        <fullName evidence="7">Sulfatase N-terminal domain-containing protein</fullName>
    </recommendedName>
</protein>
<comment type="cofactor">
    <cofactor evidence="1">
        <name>Ca(2+)</name>
        <dbReference type="ChEBI" id="CHEBI:29108"/>
    </cofactor>
</comment>
<keyword evidence="5" id="KW-0106">Calcium</keyword>
<dbReference type="GO" id="GO:0008484">
    <property type="term" value="F:sulfuric ester hydrolase activity"/>
    <property type="evidence" value="ECO:0007669"/>
    <property type="project" value="InterPro"/>
</dbReference>
<evidence type="ECO:0000256" key="6">
    <source>
        <dbReference type="ARBA" id="ARBA00023180"/>
    </source>
</evidence>